<comment type="caution">
    <text evidence="1">The sequence shown here is derived from an EMBL/GenBank/DDBJ whole genome shotgun (WGS) entry which is preliminary data.</text>
</comment>
<reference evidence="1 2" key="1">
    <citation type="submission" date="2019-08" db="EMBL/GenBank/DDBJ databases">
        <title>Genome sequence of Psychrobacter frigidicola ACAM304 (type strain).</title>
        <authorList>
            <person name="Bowman J.P."/>
        </authorList>
    </citation>
    <scope>NUCLEOTIDE SEQUENCE [LARGE SCALE GENOMIC DNA]</scope>
    <source>
        <strain evidence="1 2">ACAM 304</strain>
    </source>
</reference>
<accession>A0A5C6ZZP1</accession>
<sequence length="250" mass="29275">MNDDSKKITMEDVNRNLHATFKVMISKPLNNVIACAAFADRNNPNDYEDVINPEYEELLDSIENLIHKYVKDNDNKINFSTYESTFDSLELLSKNFFLEETHNILEDLVSKYEKKIWAWGILAAHIIMNRVLSLAAFANGHYQVSYLFHETAKETHLHTVFTNIHFMTALKNELSRRNRKSNDARWKGHVEQLRRHYLSLDEIRQGSSNKKQTIKAVAQWICEHHNDEQLELETIRDHLSKARKGIFTNS</sequence>
<evidence type="ECO:0000313" key="1">
    <source>
        <dbReference type="EMBL" id="TXD96535.1"/>
    </source>
</evidence>
<dbReference type="AlphaFoldDB" id="A0A5C6ZZP1"/>
<evidence type="ECO:0000313" key="2">
    <source>
        <dbReference type="Proteomes" id="UP000321903"/>
    </source>
</evidence>
<dbReference type="EMBL" id="VORZ01000003">
    <property type="protein sequence ID" value="TXD96535.1"/>
    <property type="molecule type" value="Genomic_DNA"/>
</dbReference>
<proteinExistence type="predicted"/>
<name>A0A5C6ZZP1_9GAMM</name>
<dbReference type="RefSeq" id="WP_147224116.1">
    <property type="nucleotide sequence ID" value="NZ_CAJGYY010000001.1"/>
</dbReference>
<dbReference type="Proteomes" id="UP000321903">
    <property type="component" value="Unassembled WGS sequence"/>
</dbReference>
<dbReference type="OrthoDB" id="9982544at2"/>
<keyword evidence="2" id="KW-1185">Reference proteome</keyword>
<organism evidence="1 2">
    <name type="scientific">Psychrobacter frigidicola</name>
    <dbReference type="NCBI Taxonomy" id="45611"/>
    <lineage>
        <taxon>Bacteria</taxon>
        <taxon>Pseudomonadati</taxon>
        <taxon>Pseudomonadota</taxon>
        <taxon>Gammaproteobacteria</taxon>
        <taxon>Moraxellales</taxon>
        <taxon>Moraxellaceae</taxon>
        <taxon>Psychrobacter</taxon>
    </lineage>
</organism>
<gene>
    <name evidence="1" type="ORF">ES754_10380</name>
</gene>
<protein>
    <submittedName>
        <fullName evidence="1">Uncharacterized protein</fullName>
    </submittedName>
</protein>